<comment type="catalytic activity">
    <reaction evidence="8">
        <text>Ni-sirohydrochlorin + 2 L-glutamine + 2 ATP + 2 H2O = Ni-sirohydrochlorin a,c-diamide + 2 L-glutamate + 2 ADP + 2 phosphate + 2 H(+)</text>
        <dbReference type="Rhea" id="RHEA:52896"/>
        <dbReference type="ChEBI" id="CHEBI:15377"/>
        <dbReference type="ChEBI" id="CHEBI:15378"/>
        <dbReference type="ChEBI" id="CHEBI:29985"/>
        <dbReference type="ChEBI" id="CHEBI:30616"/>
        <dbReference type="ChEBI" id="CHEBI:43474"/>
        <dbReference type="ChEBI" id="CHEBI:58359"/>
        <dbReference type="ChEBI" id="CHEBI:136841"/>
        <dbReference type="ChEBI" id="CHEBI:136887"/>
        <dbReference type="ChEBI" id="CHEBI:456216"/>
        <dbReference type="EC" id="6.3.5.12"/>
    </reaction>
</comment>
<comment type="miscellaneous">
    <text evidence="8">The a and c carboxylates of cobyrinate and Ni-sirohydrochlorin are activated for nucleophilic attack via formation of a phosphorylated intermediate by ATP. CbiA catalyzes first the amidation of the c-carboxylate, and then that of the a-carboxylate.</text>
</comment>
<accession>A0A8T3VME0</accession>
<dbReference type="GO" id="GO:0009236">
    <property type="term" value="P:cobalamin biosynthetic process"/>
    <property type="evidence" value="ECO:0007669"/>
    <property type="project" value="UniProtKB-UniRule"/>
</dbReference>
<keyword evidence="5 8" id="KW-0067">ATP-binding</keyword>
<dbReference type="Proteomes" id="UP000732619">
    <property type="component" value="Unassembled WGS sequence"/>
</dbReference>
<dbReference type="Gene3D" id="3.40.50.300">
    <property type="entry name" value="P-loop containing nucleotide triphosphate hydrolases"/>
    <property type="match status" value="2"/>
</dbReference>
<protein>
    <recommendedName>
        <fullName evidence="8">Cobyrinate a,c-diamide synthase</fullName>
        <ecNumber evidence="8">6.3.5.11</ecNumber>
    </recommendedName>
    <alternativeName>
        <fullName evidence="8">Cobyrinic acid a,c-diamide synthetase</fullName>
    </alternativeName>
    <alternativeName>
        <fullName evidence="8">Ni-sirohydrochlorin a,c-diamide synthase</fullName>
        <ecNumber evidence="8">6.3.5.12</ecNumber>
    </alternativeName>
    <alternativeName>
        <fullName evidence="8">Ni-sirohydrochlorin a,c-diamide synthetase</fullName>
    </alternativeName>
</protein>
<comment type="function">
    <text evidence="8">Catalyzes the ATP-dependent amidation of the two carboxylate groups at positions a and c of cobyrinate, using either L-glutamine or ammonia as the nitrogen source. Involved in the biosynthesis of the unique nickel-containing tetrapyrrole coenzyme F430, the prosthetic group of methyl-coenzyme M reductase (MCR), which plays a key role in methanogenesis and anaerobic methane oxidation. Catalyzes the ATP-dependent amidation of the two carboxylate groups at positions a and c of Ni-sirohydrochlorin, using L-glutamine or ammonia as the nitrogen source.</text>
</comment>
<dbReference type="PANTHER" id="PTHR43873:SF1">
    <property type="entry name" value="COBYRINATE A,C-DIAMIDE SYNTHASE"/>
    <property type="match status" value="1"/>
</dbReference>
<dbReference type="HAMAP" id="MF_00027">
    <property type="entry name" value="CobB_CbiA"/>
    <property type="match status" value="1"/>
</dbReference>
<evidence type="ECO:0000313" key="11">
    <source>
        <dbReference type="EMBL" id="MBE6512402.1"/>
    </source>
</evidence>
<dbReference type="GO" id="GO:0005524">
    <property type="term" value="F:ATP binding"/>
    <property type="evidence" value="ECO:0007669"/>
    <property type="project" value="UniProtKB-UniRule"/>
</dbReference>
<keyword evidence="8" id="KW-0484">Methanogenesis</keyword>
<dbReference type="AlphaFoldDB" id="A0A8T3VME0"/>
<evidence type="ECO:0000256" key="4">
    <source>
        <dbReference type="ARBA" id="ARBA00022741"/>
    </source>
</evidence>
<keyword evidence="6 8" id="KW-0460">Magnesium</keyword>
<keyword evidence="2 8" id="KW-0169">Cobalamin biosynthesis</keyword>
<evidence type="ECO:0000256" key="6">
    <source>
        <dbReference type="ARBA" id="ARBA00022842"/>
    </source>
</evidence>
<feature type="active site" description="Nucleophile" evidence="8">
    <location>
        <position position="333"/>
    </location>
</feature>
<dbReference type="Pfam" id="PF07685">
    <property type="entry name" value="GATase_3"/>
    <property type="match status" value="1"/>
</dbReference>
<comment type="caution">
    <text evidence="11">The sequence shown here is derived from an EMBL/GenBank/DDBJ whole genome shotgun (WGS) entry which is preliminary data.</text>
</comment>
<dbReference type="InterPro" id="IPR002586">
    <property type="entry name" value="CobQ/CobB/MinD/ParA_Nub-bd_dom"/>
</dbReference>
<dbReference type="SUPFAM" id="SSF52540">
    <property type="entry name" value="P-loop containing nucleoside triphosphate hydrolases"/>
    <property type="match status" value="1"/>
</dbReference>
<keyword evidence="3 8" id="KW-0436">Ligase</keyword>
<comment type="cofactor">
    <cofactor evidence="1 8">
        <name>Mg(2+)</name>
        <dbReference type="ChEBI" id="CHEBI:18420"/>
    </cofactor>
</comment>
<dbReference type="PANTHER" id="PTHR43873">
    <property type="entry name" value="COBYRINATE A,C-DIAMIDE SYNTHASE"/>
    <property type="match status" value="1"/>
</dbReference>
<comment type="pathway">
    <text evidence="8">Cofactor biosynthesis; adenosylcobalamin biosynthesis; cob(II)yrinate a,c-diamide from sirohydrochlorin (anaerobic route): step 10/10.</text>
</comment>
<dbReference type="GO" id="GO:0015948">
    <property type="term" value="P:methanogenesis"/>
    <property type="evidence" value="ECO:0007669"/>
    <property type="project" value="UniProtKB-KW"/>
</dbReference>
<comment type="domain">
    <text evidence="8">Comprises of two domains. The C-terminal domain contains the binding site for glutamine and catalyzes the hydrolysis of this substrate to glutamate and ammonia. The N-terminal domain is anticipated to bind ATP, and cobyrinate or Ni-sirohydrochlorin, and catalyzes the ultimate synthesis of the diamide product. The ammonia produced via the glutaminase domain is probably translocated to the adjacent domain via a molecular tunnel, where it reacts with an activated intermediate.</text>
</comment>
<keyword evidence="7 8" id="KW-0315">Glutamine amidotransferase</keyword>
<dbReference type="Pfam" id="PF01656">
    <property type="entry name" value="CbiA"/>
    <property type="match status" value="1"/>
</dbReference>
<sequence length="450" mass="50366">MNRILISGTNSNCGKTTITMALLAAFQNRGLEIASFKSGPDYIDPMFHRKVFNVETHNLDPYFSTEQMLCDQFIRNSGKDLSIIEGAMGFYDGIGVEGRASAWEVAKSIKAPAVLIIDAKGMSNSAAAIIKGFKEFKEESMVEGVIFNGISPMLYPLLRDIVEKEGIKAYGFLPREEKYSIGSRNLGLITADEIEDIKEKINGLRELAEKYIDLDGLFELAKSAPILEASEDYKELIESSAKIDSDKKTRIAVSRDNAFCFMYKENIEILEDLGCEVVYFSPLEDEALPKDISGLYLCGGYPELYTEELSKNRKLCNEIKNIIEKGIPTIAECGGFMYLHDSIENVPMVGFIKGNCIKTDKLQRFGYIEITALEDNLLCKKDDSIRVHEFHYYDSENCGEKFMAKKASNGLEYLCCHGSDSLYAGFPHIYLPANPDFAKSFVKNARNLKG</sequence>
<evidence type="ECO:0000256" key="1">
    <source>
        <dbReference type="ARBA" id="ARBA00001946"/>
    </source>
</evidence>
<organism evidence="11 12">
    <name type="scientific">Methanobrevibacter olleyae</name>
    <dbReference type="NCBI Taxonomy" id="294671"/>
    <lineage>
        <taxon>Archaea</taxon>
        <taxon>Methanobacteriati</taxon>
        <taxon>Methanobacteriota</taxon>
        <taxon>Methanomada group</taxon>
        <taxon>Methanobacteria</taxon>
        <taxon>Methanobacteriales</taxon>
        <taxon>Methanobacteriaceae</taxon>
        <taxon>Methanobrevibacter</taxon>
    </lineage>
</organism>
<dbReference type="PROSITE" id="PS51274">
    <property type="entry name" value="GATASE_COBBQ"/>
    <property type="match status" value="1"/>
</dbReference>
<name>A0A8T3VME0_METOL</name>
<dbReference type="CDD" id="cd03130">
    <property type="entry name" value="GATase1_CobB"/>
    <property type="match status" value="1"/>
</dbReference>
<dbReference type="Gene3D" id="3.40.50.880">
    <property type="match status" value="1"/>
</dbReference>
<feature type="domain" description="CobB/CobQ-like glutamine amidotransferase" evidence="10">
    <location>
        <begin position="250"/>
        <end position="396"/>
    </location>
</feature>
<reference evidence="11" key="1">
    <citation type="submission" date="2019-04" db="EMBL/GenBank/DDBJ databases">
        <title>Evolution of Biomass-Degrading Anaerobic Consortia Revealed by Metagenomics.</title>
        <authorList>
            <person name="Peng X."/>
        </authorList>
    </citation>
    <scope>NUCLEOTIDE SEQUENCE</scope>
    <source>
        <strain evidence="11">SIG14</strain>
    </source>
</reference>
<dbReference type="InterPro" id="IPR011698">
    <property type="entry name" value="GATase_3"/>
</dbReference>
<dbReference type="SUPFAM" id="SSF52317">
    <property type="entry name" value="Class I glutamine amidotransferase-like"/>
    <property type="match status" value="1"/>
</dbReference>
<dbReference type="InterPro" id="IPR027417">
    <property type="entry name" value="P-loop_NTPase"/>
</dbReference>
<comment type="catalytic activity">
    <reaction evidence="8">
        <text>cob(II)yrinate + 2 L-glutamine + 2 ATP + 2 H2O = cob(II)yrinate a,c diamide + 2 L-glutamate + 2 ADP + 2 phosphate + 2 H(+)</text>
        <dbReference type="Rhea" id="RHEA:26289"/>
        <dbReference type="ChEBI" id="CHEBI:15377"/>
        <dbReference type="ChEBI" id="CHEBI:15378"/>
        <dbReference type="ChEBI" id="CHEBI:29985"/>
        <dbReference type="ChEBI" id="CHEBI:30616"/>
        <dbReference type="ChEBI" id="CHEBI:43474"/>
        <dbReference type="ChEBI" id="CHEBI:58359"/>
        <dbReference type="ChEBI" id="CHEBI:58537"/>
        <dbReference type="ChEBI" id="CHEBI:58894"/>
        <dbReference type="ChEBI" id="CHEBI:456216"/>
        <dbReference type="EC" id="6.3.5.11"/>
    </reaction>
</comment>
<evidence type="ECO:0000256" key="7">
    <source>
        <dbReference type="ARBA" id="ARBA00022962"/>
    </source>
</evidence>
<dbReference type="InterPro" id="IPR004484">
    <property type="entry name" value="CbiA/CobB_synth"/>
</dbReference>
<dbReference type="NCBIfam" id="NF002204">
    <property type="entry name" value="PRK01077.1"/>
    <property type="match status" value="1"/>
</dbReference>
<dbReference type="GO" id="GO:0042242">
    <property type="term" value="F:cobyrinic acid a,c-diamide synthase activity"/>
    <property type="evidence" value="ECO:0007669"/>
    <property type="project" value="UniProtKB-UniRule"/>
</dbReference>
<dbReference type="NCBIfam" id="TIGR00379">
    <property type="entry name" value="cobB"/>
    <property type="match status" value="1"/>
</dbReference>
<evidence type="ECO:0000259" key="10">
    <source>
        <dbReference type="Pfam" id="PF07685"/>
    </source>
</evidence>
<dbReference type="InterPro" id="IPR029062">
    <property type="entry name" value="Class_I_gatase-like"/>
</dbReference>
<feature type="site" description="Increases nucleophilicity of active site Cys" evidence="8">
    <location>
        <position position="428"/>
    </location>
</feature>
<comment type="similarity">
    <text evidence="8">Belongs to the CobB/CbiA family.</text>
</comment>
<dbReference type="EC" id="6.3.5.12" evidence="8"/>
<dbReference type="EMBL" id="SUTG01000016">
    <property type="protein sequence ID" value="MBE6512402.1"/>
    <property type="molecule type" value="Genomic_DNA"/>
</dbReference>
<evidence type="ECO:0000256" key="2">
    <source>
        <dbReference type="ARBA" id="ARBA00022573"/>
    </source>
</evidence>
<gene>
    <name evidence="8" type="primary">cbiA</name>
    <name evidence="8" type="synonym">cfbB</name>
    <name evidence="11" type="ORF">E7Z75_04575</name>
</gene>
<evidence type="ECO:0000259" key="9">
    <source>
        <dbReference type="Pfam" id="PF01656"/>
    </source>
</evidence>
<evidence type="ECO:0000256" key="3">
    <source>
        <dbReference type="ARBA" id="ARBA00022598"/>
    </source>
</evidence>
<feature type="domain" description="CobQ/CobB/MinD/ParA nucleotide binding" evidence="9">
    <location>
        <begin position="4"/>
        <end position="180"/>
    </location>
</feature>
<evidence type="ECO:0000313" key="12">
    <source>
        <dbReference type="Proteomes" id="UP000732619"/>
    </source>
</evidence>
<proteinExistence type="inferred from homology"/>
<evidence type="ECO:0000256" key="8">
    <source>
        <dbReference type="HAMAP-Rule" id="MF_00027"/>
    </source>
</evidence>
<dbReference type="EC" id="6.3.5.11" evidence="8"/>
<evidence type="ECO:0000256" key="5">
    <source>
        <dbReference type="ARBA" id="ARBA00022840"/>
    </source>
</evidence>
<keyword evidence="4 8" id="KW-0547">Nucleotide-binding</keyword>